<gene>
    <name evidence="1" type="ORF">RHMOL_Rhmol13G0195700</name>
</gene>
<protein>
    <submittedName>
        <fullName evidence="1">Uncharacterized protein</fullName>
    </submittedName>
</protein>
<dbReference type="Proteomes" id="UP001062846">
    <property type="component" value="Chromosome 13"/>
</dbReference>
<proteinExistence type="predicted"/>
<accession>A0ACC0L9D4</accession>
<keyword evidence="2" id="KW-1185">Reference proteome</keyword>
<dbReference type="EMBL" id="CM046400">
    <property type="protein sequence ID" value="KAI8525019.1"/>
    <property type="molecule type" value="Genomic_DNA"/>
</dbReference>
<organism evidence="1 2">
    <name type="scientific">Rhododendron molle</name>
    <name type="common">Chinese azalea</name>
    <name type="synonym">Azalea mollis</name>
    <dbReference type="NCBI Taxonomy" id="49168"/>
    <lineage>
        <taxon>Eukaryota</taxon>
        <taxon>Viridiplantae</taxon>
        <taxon>Streptophyta</taxon>
        <taxon>Embryophyta</taxon>
        <taxon>Tracheophyta</taxon>
        <taxon>Spermatophyta</taxon>
        <taxon>Magnoliopsida</taxon>
        <taxon>eudicotyledons</taxon>
        <taxon>Gunneridae</taxon>
        <taxon>Pentapetalae</taxon>
        <taxon>asterids</taxon>
        <taxon>Ericales</taxon>
        <taxon>Ericaceae</taxon>
        <taxon>Ericoideae</taxon>
        <taxon>Rhodoreae</taxon>
        <taxon>Rhododendron</taxon>
    </lineage>
</organism>
<reference evidence="1" key="1">
    <citation type="submission" date="2022-02" db="EMBL/GenBank/DDBJ databases">
        <title>Plant Genome Project.</title>
        <authorList>
            <person name="Zhang R.-G."/>
        </authorList>
    </citation>
    <scope>NUCLEOTIDE SEQUENCE</scope>
    <source>
        <strain evidence="1">AT1</strain>
    </source>
</reference>
<evidence type="ECO:0000313" key="2">
    <source>
        <dbReference type="Proteomes" id="UP001062846"/>
    </source>
</evidence>
<sequence length="249" mass="28502">MMAEEEEIGVAVEFEPVEQSWLHIPDLMKEFEFEDFMNLGSSYDKKAHEIDERDNGLVDEVEVAVPQCGMIFDTADEAYNFYNGYARKIGFSVRKQRTNKRLLEKEEKIDDLIASGLSQISQRIVSKGSKFPDMSSLTEVGFLELEAKVESWISSRLREIEVGNGEFFVIEQYRDYNGIEEKGEDNLIPEGNEVLGLRKLVAEVVALLKKQSKKYMVKGIVQIRCKEQESSIKIPPQRLEFFVGHAVTC</sequence>
<comment type="caution">
    <text evidence="1">The sequence shown here is derived from an EMBL/GenBank/DDBJ whole genome shotgun (WGS) entry which is preliminary data.</text>
</comment>
<evidence type="ECO:0000313" key="1">
    <source>
        <dbReference type="EMBL" id="KAI8525019.1"/>
    </source>
</evidence>
<name>A0ACC0L9D4_RHOML</name>